<dbReference type="AlphaFoldDB" id="A0A940X2S0"/>
<keyword evidence="2" id="KW-0732">Signal</keyword>
<evidence type="ECO:0000313" key="3">
    <source>
        <dbReference type="EMBL" id="MBP3983689.1"/>
    </source>
</evidence>
<dbReference type="RefSeq" id="WP_210535519.1">
    <property type="nucleotide sequence ID" value="NZ_JAGKTC010000001.1"/>
</dbReference>
<sequence>MWKATTLASVLLAAQAIAPARAGDVTIYRCVGSDGRLTLRDTPCAKGETQQVRSMQRPRDPAPGRAPPITIAPTPPAASAPQTSVVYRTPPQPMYECVDPDGRRYSSDNGEGNPRWVPLWTLGYPALARVPVVEPGHAHVRVDNGHVSGSFRSGSVREAVVPTYAGMGGGTWVRDTCHQLPPQEVCARLSDRRYEIQRRYYSALQSERRELDLEQRGIDARLANDCGTY</sequence>
<dbReference type="Proteomes" id="UP000673447">
    <property type="component" value="Unassembled WGS sequence"/>
</dbReference>
<protein>
    <submittedName>
        <fullName evidence="3">DUF4124 domain-containing protein</fullName>
    </submittedName>
</protein>
<dbReference type="EMBL" id="JAGKTC010000001">
    <property type="protein sequence ID" value="MBP3983689.1"/>
    <property type="molecule type" value="Genomic_DNA"/>
</dbReference>
<keyword evidence="4" id="KW-1185">Reference proteome</keyword>
<evidence type="ECO:0000256" key="2">
    <source>
        <dbReference type="SAM" id="SignalP"/>
    </source>
</evidence>
<feature type="chain" id="PRO_5037161148" evidence="2">
    <location>
        <begin position="23"/>
        <end position="229"/>
    </location>
</feature>
<comment type="caution">
    <text evidence="3">The sequence shown here is derived from an EMBL/GenBank/DDBJ whole genome shotgun (WGS) entry which is preliminary data.</text>
</comment>
<feature type="signal peptide" evidence="2">
    <location>
        <begin position="1"/>
        <end position="22"/>
    </location>
</feature>
<accession>A0A940X2S0</accession>
<reference evidence="3" key="1">
    <citation type="journal article" date="2016" name="Int. J. Syst. Evol. Microbiol.">
        <title>Pseudoxanthomonas helianthi sp. nov., isolated from roots of Jerusalem artichoke (Helianthus tuberosus).</title>
        <authorList>
            <person name="Kittiwongwattana C."/>
            <person name="Thawai C."/>
        </authorList>
    </citation>
    <scope>NUCLEOTIDE SEQUENCE</scope>
    <source>
        <strain evidence="3">110414</strain>
    </source>
</reference>
<evidence type="ECO:0000313" key="4">
    <source>
        <dbReference type="Proteomes" id="UP000673447"/>
    </source>
</evidence>
<organism evidence="3 4">
    <name type="scientific">Pseudoxanthomonas helianthi</name>
    <dbReference type="NCBI Taxonomy" id="1453541"/>
    <lineage>
        <taxon>Bacteria</taxon>
        <taxon>Pseudomonadati</taxon>
        <taxon>Pseudomonadota</taxon>
        <taxon>Gammaproteobacteria</taxon>
        <taxon>Lysobacterales</taxon>
        <taxon>Lysobacteraceae</taxon>
        <taxon>Pseudoxanthomonas</taxon>
    </lineage>
</organism>
<proteinExistence type="predicted"/>
<name>A0A940X2S0_9GAMM</name>
<reference evidence="3" key="2">
    <citation type="submission" date="2021-03" db="EMBL/GenBank/DDBJ databases">
        <authorList>
            <person name="Cao W."/>
        </authorList>
    </citation>
    <scope>NUCLEOTIDE SEQUENCE</scope>
    <source>
        <strain evidence="3">110414</strain>
    </source>
</reference>
<gene>
    <name evidence="3" type="ORF">J5837_04550</name>
</gene>
<evidence type="ECO:0000256" key="1">
    <source>
        <dbReference type="SAM" id="MobiDB-lite"/>
    </source>
</evidence>
<feature type="region of interest" description="Disordered" evidence="1">
    <location>
        <begin position="46"/>
        <end position="84"/>
    </location>
</feature>